<dbReference type="OrthoDB" id="6491412at2759"/>
<dbReference type="STRING" id="67767.A0A0J7KSV2"/>
<dbReference type="PANTHER" id="PTHR47577:SF2">
    <property type="entry name" value="THAP DOMAIN CONTAINING 9"/>
    <property type="match status" value="1"/>
</dbReference>
<organism evidence="1 2">
    <name type="scientific">Lasius niger</name>
    <name type="common">Black garden ant</name>
    <dbReference type="NCBI Taxonomy" id="67767"/>
    <lineage>
        <taxon>Eukaryota</taxon>
        <taxon>Metazoa</taxon>
        <taxon>Ecdysozoa</taxon>
        <taxon>Arthropoda</taxon>
        <taxon>Hexapoda</taxon>
        <taxon>Insecta</taxon>
        <taxon>Pterygota</taxon>
        <taxon>Neoptera</taxon>
        <taxon>Endopterygota</taxon>
        <taxon>Hymenoptera</taxon>
        <taxon>Apocrita</taxon>
        <taxon>Aculeata</taxon>
        <taxon>Formicoidea</taxon>
        <taxon>Formicidae</taxon>
        <taxon>Formicinae</taxon>
        <taxon>Lasius</taxon>
        <taxon>Lasius</taxon>
    </lineage>
</organism>
<name>A0A0J7KSV2_LASNI</name>
<reference evidence="1 2" key="1">
    <citation type="submission" date="2015-04" db="EMBL/GenBank/DDBJ databases">
        <title>Lasius niger genome sequencing.</title>
        <authorList>
            <person name="Konorov E.A."/>
            <person name="Nikitin M.A."/>
            <person name="Kirill M.V."/>
            <person name="Chang P."/>
        </authorList>
    </citation>
    <scope>NUCLEOTIDE SEQUENCE [LARGE SCALE GENOMIC DNA]</scope>
    <source>
        <tissue evidence="1">Whole</tissue>
    </source>
</reference>
<proteinExistence type="predicted"/>
<sequence length="211" mass="23997">MDSTKILQTSCPRQLDLIATCSINENGIDSIIDDIEYDKQAKSDDDTELLNIWLSSEYVEDVVAYIAGFIVRRLTKVIKCDFCSLALMGKTPKSKLQIKKSEGGLISASDDVIQVCISAEYVVRTYPNLYTEKNVISKMVQLILSTIPEHVFGNVDHMTTKAPLSDCRFQLLKAIAERYCKLRLHHEGVSRQQSVERVRSLFTKYILFKHQ</sequence>
<protein>
    <submittedName>
        <fullName evidence="1">Thap domain-containing</fullName>
    </submittedName>
</protein>
<dbReference type="EMBL" id="LBMM01003542">
    <property type="protein sequence ID" value="KMQ93401.1"/>
    <property type="molecule type" value="Genomic_DNA"/>
</dbReference>
<evidence type="ECO:0000313" key="2">
    <source>
        <dbReference type="Proteomes" id="UP000036403"/>
    </source>
</evidence>
<accession>A0A0J7KSV2</accession>
<dbReference type="Proteomes" id="UP000036403">
    <property type="component" value="Unassembled WGS sequence"/>
</dbReference>
<gene>
    <name evidence="1" type="ORF">RF55_6498</name>
</gene>
<comment type="caution">
    <text evidence="1">The sequence shown here is derived from an EMBL/GenBank/DDBJ whole genome shotgun (WGS) entry which is preliminary data.</text>
</comment>
<evidence type="ECO:0000313" key="1">
    <source>
        <dbReference type="EMBL" id="KMQ93401.1"/>
    </source>
</evidence>
<keyword evidence="2" id="KW-1185">Reference proteome</keyword>
<dbReference type="PANTHER" id="PTHR47577">
    <property type="entry name" value="THAP DOMAIN-CONTAINING PROTEIN 6"/>
    <property type="match status" value="1"/>
</dbReference>
<dbReference type="AlphaFoldDB" id="A0A0J7KSV2"/>
<dbReference type="PaxDb" id="67767-A0A0J7KSV2"/>